<dbReference type="SUPFAM" id="SSF53067">
    <property type="entry name" value="Actin-like ATPase domain"/>
    <property type="match status" value="2"/>
</dbReference>
<evidence type="ECO:0000313" key="2">
    <source>
        <dbReference type="EMBL" id="CAG8539873.1"/>
    </source>
</evidence>
<evidence type="ECO:0000256" key="1">
    <source>
        <dbReference type="SAM" id="MobiDB-lite"/>
    </source>
</evidence>
<organism evidence="2 3">
    <name type="scientific">Paraglomus occultum</name>
    <dbReference type="NCBI Taxonomy" id="144539"/>
    <lineage>
        <taxon>Eukaryota</taxon>
        <taxon>Fungi</taxon>
        <taxon>Fungi incertae sedis</taxon>
        <taxon>Mucoromycota</taxon>
        <taxon>Glomeromycotina</taxon>
        <taxon>Glomeromycetes</taxon>
        <taxon>Paraglomerales</taxon>
        <taxon>Paraglomeraceae</taxon>
        <taxon>Paraglomus</taxon>
    </lineage>
</organism>
<evidence type="ECO:0000313" key="3">
    <source>
        <dbReference type="Proteomes" id="UP000789572"/>
    </source>
</evidence>
<dbReference type="OrthoDB" id="2364712at2759"/>
<dbReference type="EMBL" id="CAJVPJ010000584">
    <property type="protein sequence ID" value="CAG8539873.1"/>
    <property type="molecule type" value="Genomic_DNA"/>
</dbReference>
<reference evidence="2" key="1">
    <citation type="submission" date="2021-06" db="EMBL/GenBank/DDBJ databases">
        <authorList>
            <person name="Kallberg Y."/>
            <person name="Tangrot J."/>
            <person name="Rosling A."/>
        </authorList>
    </citation>
    <scope>NUCLEOTIDE SEQUENCE</scope>
    <source>
        <strain evidence="2">IA702</strain>
    </source>
</reference>
<proteinExistence type="predicted"/>
<dbReference type="InterPro" id="IPR043129">
    <property type="entry name" value="ATPase_NBD"/>
</dbReference>
<sequence>MVDSNLLSPISAHDSRGRSGFHSRSRSVSGDRRSRPGHRRSMTHTSSPCTRRTKITDGNVKIVFGIDFGSTSTGFAFCNVLTPNIITSFDSWPHRRGSYKTPSALLYDDNLDKLLAWGAPALAVRPARLRATDKEYGEDVWNKNYNKPIVNFRSSICHGGKGEDKLNLPYGLNSETVFTDHLRQITKTIEKSLDFRWPGISLHEEAAIIMVVPNNADRILIRKCAAEAGLISDAQDGFLEFVTESVAGALYCQSLVSYHNLKPKTEFFLLNCGGTSSTLSTCSIDENHNVSTATDVLTLPIGSINVDREFIAFLSRKLGSDAIQILQEQYDGQLQYLLLYFFDRLKTYFTGNAETYEPLGLDLKEFCPAVCDHIQADRRLFLEEDDWMLNIQYDDVKSFFDSVTKKLCQDINSQVLLNKSPHKVLFLIGGFAESEYFVNSMRDALHQFSLLAVPNQPITAASRGAVQFGLKITRTYARVLSHTYGIQVIRPQKVDDAAREIDANGNVTAFYPIVQRGTEVPVGRKFTKNIHEHRKNMNQQVEYKVYRTTKYVGKYCDEEGMELVGTVKVSGVQHPKKVEFSLTFEKLVVVAAAAAKEWTKDYCTEFEVEL</sequence>
<dbReference type="PANTHER" id="PTHR14187">
    <property type="entry name" value="ALPHA KINASE/ELONGATION FACTOR 2 KINASE"/>
    <property type="match status" value="1"/>
</dbReference>
<comment type="caution">
    <text evidence="2">The sequence shown here is derived from an EMBL/GenBank/DDBJ whole genome shotgun (WGS) entry which is preliminary data.</text>
</comment>
<feature type="region of interest" description="Disordered" evidence="1">
    <location>
        <begin position="1"/>
        <end position="52"/>
    </location>
</feature>
<name>A0A9N9AQZ4_9GLOM</name>
<accession>A0A9N9AQZ4</accession>
<protein>
    <submittedName>
        <fullName evidence="2">5875_t:CDS:1</fullName>
    </submittedName>
</protein>
<dbReference type="AlphaFoldDB" id="A0A9N9AQZ4"/>
<dbReference type="Proteomes" id="UP000789572">
    <property type="component" value="Unassembled WGS sequence"/>
</dbReference>
<gene>
    <name evidence="2" type="ORF">POCULU_LOCUS4481</name>
</gene>
<dbReference type="Gene3D" id="3.30.420.40">
    <property type="match status" value="1"/>
</dbReference>
<keyword evidence="3" id="KW-1185">Reference proteome</keyword>
<dbReference type="PANTHER" id="PTHR14187:SF5">
    <property type="entry name" value="HEAT SHOCK 70 KDA PROTEIN 12A"/>
    <property type="match status" value="1"/>
</dbReference>